<dbReference type="EMBL" id="VDGI01000015">
    <property type="protein sequence ID" value="TQR19208.1"/>
    <property type="molecule type" value="Genomic_DNA"/>
</dbReference>
<evidence type="ECO:0000313" key="6">
    <source>
        <dbReference type="Proteomes" id="UP000316626"/>
    </source>
</evidence>
<sequence length="177" mass="21246">MKPKKITANEILRHSMHDFLNNMHLIQMNLDMGRLDEAKNLIRKYSLKCNQFFDVNNTGLYNTNELLQMFSWTYNKVTLEIQTSLQKRGAERYDVLLKDYLERFIQSIYPLFRGYKEQLLKVHILTNETLEIHVDLKGDWSPYTWIEETFNGLFRMEKEVNTESQIKFKLIASERLE</sequence>
<gene>
    <name evidence="5" type="ORF">FG384_13420</name>
</gene>
<name>A0A544TP25_9BACI</name>
<reference evidence="5 6" key="1">
    <citation type="submission" date="2019-06" db="EMBL/GenBank/DDBJ databases">
        <title>Psychrobacillus vulpis sp. nov., a new species isolated from feces of a red fox that inhabits in The Tablas de Daimiel Natural Park, Albacete, Spain.</title>
        <authorList>
            <person name="Rodriguez M."/>
            <person name="Reina J.C."/>
            <person name="Bejar V."/>
            <person name="Llamas I."/>
        </authorList>
    </citation>
    <scope>NUCLEOTIDE SEQUENCE [LARGE SCALE GENOMIC DNA]</scope>
    <source>
        <strain evidence="5 6">Z8</strain>
    </source>
</reference>
<evidence type="ECO:0000256" key="3">
    <source>
        <dbReference type="ARBA" id="ARBA00022777"/>
    </source>
</evidence>
<dbReference type="InterPro" id="IPR016120">
    <property type="entry name" value="Sig_transdc_His_kin_SpoOB"/>
</dbReference>
<keyword evidence="3" id="KW-0418">Kinase</keyword>
<dbReference type="Pfam" id="PF14689">
    <property type="entry name" value="SPOB_a"/>
    <property type="match status" value="1"/>
</dbReference>
<dbReference type="RefSeq" id="WP_142643120.1">
    <property type="nucleotide sequence ID" value="NZ_VDGI01000015.1"/>
</dbReference>
<evidence type="ECO:0000313" key="5">
    <source>
        <dbReference type="EMBL" id="TQR19208.1"/>
    </source>
</evidence>
<dbReference type="GO" id="GO:0000155">
    <property type="term" value="F:phosphorelay sensor kinase activity"/>
    <property type="evidence" value="ECO:0007669"/>
    <property type="project" value="InterPro"/>
</dbReference>
<dbReference type="SUPFAM" id="SSF55890">
    <property type="entry name" value="Sporulation response regulatory protein Spo0B"/>
    <property type="match status" value="1"/>
</dbReference>
<organism evidence="5 6">
    <name type="scientific">Psychrobacillus vulpis</name>
    <dbReference type="NCBI Taxonomy" id="2325572"/>
    <lineage>
        <taxon>Bacteria</taxon>
        <taxon>Bacillati</taxon>
        <taxon>Bacillota</taxon>
        <taxon>Bacilli</taxon>
        <taxon>Bacillales</taxon>
        <taxon>Bacillaceae</taxon>
        <taxon>Psychrobacillus</taxon>
    </lineage>
</organism>
<dbReference type="OrthoDB" id="2375606at2"/>
<dbReference type="Proteomes" id="UP000316626">
    <property type="component" value="Unassembled WGS sequence"/>
</dbReference>
<proteinExistence type="predicted"/>
<evidence type="ECO:0000256" key="2">
    <source>
        <dbReference type="ARBA" id="ARBA00022679"/>
    </source>
</evidence>
<accession>A0A544TP25</accession>
<protein>
    <recommendedName>
        <fullName evidence="4">SpoOB alpha-helical domain-containing protein</fullName>
    </recommendedName>
</protein>
<comment type="caution">
    <text evidence="5">The sequence shown here is derived from an EMBL/GenBank/DDBJ whole genome shotgun (WGS) entry which is preliminary data.</text>
</comment>
<keyword evidence="6" id="KW-1185">Reference proteome</keyword>
<evidence type="ECO:0000259" key="4">
    <source>
        <dbReference type="Pfam" id="PF14689"/>
    </source>
</evidence>
<evidence type="ECO:0000256" key="1">
    <source>
        <dbReference type="ARBA" id="ARBA00022553"/>
    </source>
</evidence>
<feature type="domain" description="SpoOB alpha-helical" evidence="4">
    <location>
        <begin position="7"/>
        <end position="55"/>
    </location>
</feature>
<dbReference type="InterPro" id="IPR039506">
    <property type="entry name" value="SPOB_a"/>
</dbReference>
<dbReference type="AlphaFoldDB" id="A0A544TP25"/>
<dbReference type="Gene3D" id="1.10.287.130">
    <property type="match status" value="1"/>
</dbReference>
<keyword evidence="2" id="KW-0808">Transferase</keyword>
<keyword evidence="1" id="KW-0597">Phosphoprotein</keyword>